<dbReference type="EMBL" id="FSRA01000001">
    <property type="protein sequence ID" value="SIN70822.1"/>
    <property type="molecule type" value="Genomic_DNA"/>
</dbReference>
<dbReference type="OrthoDB" id="9808161at2"/>
<evidence type="ECO:0000259" key="1">
    <source>
        <dbReference type="Pfam" id="PF23500"/>
    </source>
</evidence>
<accession>A0A1N6DJ54</accession>
<keyword evidence="3" id="KW-1185">Reference proteome</keyword>
<feature type="domain" description="DUF7133" evidence="1">
    <location>
        <begin position="30"/>
        <end position="427"/>
    </location>
</feature>
<dbReference type="InterPro" id="IPR011042">
    <property type="entry name" value="6-blade_b-propeller_TolB-like"/>
</dbReference>
<dbReference type="InterPro" id="IPR013428">
    <property type="entry name" value="Membrane-bound_put_N"/>
</dbReference>
<dbReference type="InterPro" id="IPR016024">
    <property type="entry name" value="ARM-type_fold"/>
</dbReference>
<dbReference type="PROSITE" id="PS51257">
    <property type="entry name" value="PROKAR_LIPOPROTEIN"/>
    <property type="match status" value="1"/>
</dbReference>
<dbReference type="AlphaFoldDB" id="A0A1N6DJ54"/>
<dbReference type="Gene3D" id="1.25.10.10">
    <property type="entry name" value="Leucine-rich Repeat Variant"/>
    <property type="match status" value="1"/>
</dbReference>
<gene>
    <name evidence="2" type="ORF">SAMN04488055_0807</name>
</gene>
<dbReference type="PANTHER" id="PTHR33546">
    <property type="entry name" value="LARGE, MULTIFUNCTIONAL SECRETED PROTEIN-RELATED"/>
    <property type="match status" value="1"/>
</dbReference>
<dbReference type="SUPFAM" id="SSF50952">
    <property type="entry name" value="Soluble quinoprotein glucose dehydrogenase"/>
    <property type="match status" value="1"/>
</dbReference>
<dbReference type="Gene3D" id="2.120.10.30">
    <property type="entry name" value="TolB, C-terminal domain"/>
    <property type="match status" value="1"/>
</dbReference>
<sequence length="692" mass="77647">MKRYKKLLPAIFAIMLCACSQQKYESSRTPEASIGTFDMLNGFKAEVFAAEPQVMDPVELTFDEEGNAYVIEMGDYPYKAVRGDGKGRIRKLTDRDGDGRIDTAVVFAEKLESGTSILPWEGGLLVTAAPEILFLKDTTGDDRADIREVLFTGFFEDNSEAQITSLRYGIDNWIYANNGGQAGLVTFARHPAAPALQIKGGDFRFRLDRGLFEAESGAGQYGMEMDDLGHRFYTNNSRHISTSPIAARYLKRQQHMNFRSVMNIYAAEPVMYQATPAPWWRAERTKARQQQYDEKKLNRKEYAEGRFTGASGGTIYAGDAYPASFYGSYFVGDVAGNLVHRDVITRGNEGPFFSAARSVEEEKREFIASADSWFRPCNFTLGYDGNLYLIDMYRQHIETPVSIPDSLKEDMDFMRGNQMGRIYRIVSTEARKLPKAVPAMRQQPTSQLITYLSHRNRWWRLNAQRMILERKDRSAIPALRALFTDNKNPITRLHALYTLEGLDALDAGLVQSAMKDVDAGLREHGAILSERFPQLAAQLIHMMNDTSGLVSLQATLSAGQLSGRQVVPAFAMLLEKKYKDPWFMNAILSAGTGSSFELVDELAKHTGFFNTPDSAKLVFVKNISQIIGSRKLDKEVAAQLQFLSSGDEQFRQAGLTGLFNGLKKEADKNVLPETQRVLSAINDDKHIKQLLK</sequence>
<dbReference type="RefSeq" id="WP_074238017.1">
    <property type="nucleotide sequence ID" value="NZ_FSRA01000001.1"/>
</dbReference>
<organism evidence="2 3">
    <name type="scientific">Chitinophaga niabensis</name>
    <dbReference type="NCBI Taxonomy" id="536979"/>
    <lineage>
        <taxon>Bacteria</taxon>
        <taxon>Pseudomonadati</taxon>
        <taxon>Bacteroidota</taxon>
        <taxon>Chitinophagia</taxon>
        <taxon>Chitinophagales</taxon>
        <taxon>Chitinophagaceae</taxon>
        <taxon>Chitinophaga</taxon>
    </lineage>
</organism>
<evidence type="ECO:0000313" key="3">
    <source>
        <dbReference type="Proteomes" id="UP000185003"/>
    </source>
</evidence>
<dbReference type="NCBIfam" id="TIGR02604">
    <property type="entry name" value="Piru_Ver_Nterm"/>
    <property type="match status" value="1"/>
</dbReference>
<protein>
    <submittedName>
        <fullName evidence="2">Putative membrane-bound dehydrogenase domain-containing protein</fullName>
    </submittedName>
</protein>
<dbReference type="InterPro" id="IPR011989">
    <property type="entry name" value="ARM-like"/>
</dbReference>
<dbReference type="PANTHER" id="PTHR33546:SF1">
    <property type="entry name" value="LARGE, MULTIFUNCTIONAL SECRETED PROTEIN"/>
    <property type="match status" value="1"/>
</dbReference>
<dbReference type="Pfam" id="PF23500">
    <property type="entry name" value="DUF7133"/>
    <property type="match status" value="1"/>
</dbReference>
<proteinExistence type="predicted"/>
<dbReference type="STRING" id="536979.SAMN04488055_0807"/>
<evidence type="ECO:0000313" key="2">
    <source>
        <dbReference type="EMBL" id="SIN70822.1"/>
    </source>
</evidence>
<dbReference type="InterPro" id="IPR055557">
    <property type="entry name" value="DUF7133"/>
</dbReference>
<name>A0A1N6DJ54_9BACT</name>
<dbReference type="InterPro" id="IPR011041">
    <property type="entry name" value="Quinoprot_gluc/sorb_DH_b-prop"/>
</dbReference>
<dbReference type="SUPFAM" id="SSF48371">
    <property type="entry name" value="ARM repeat"/>
    <property type="match status" value="1"/>
</dbReference>
<reference evidence="2 3" key="1">
    <citation type="submission" date="2016-11" db="EMBL/GenBank/DDBJ databases">
        <authorList>
            <person name="Jaros S."/>
            <person name="Januszkiewicz K."/>
            <person name="Wedrychowicz H."/>
        </authorList>
    </citation>
    <scope>NUCLEOTIDE SEQUENCE [LARGE SCALE GENOMIC DNA]</scope>
    <source>
        <strain evidence="2 3">DSM 24787</strain>
    </source>
</reference>
<dbReference type="Proteomes" id="UP000185003">
    <property type="component" value="Unassembled WGS sequence"/>
</dbReference>